<dbReference type="InterPro" id="IPR011006">
    <property type="entry name" value="CheY-like_superfamily"/>
</dbReference>
<dbReference type="RefSeq" id="WP_179912553.1">
    <property type="nucleotide sequence ID" value="NZ_JACBYE010000007.1"/>
</dbReference>
<sequence>MSTQDQRVSDATSLDATSLDDTFDRATSGDVDLPDRVAAAARLLAVEPSVQETLDGIVELAVSMVPGCAAAGISLITRREITTAAATDQAVRLGDEMQYELDEGPCLDAVRSEEVVRTDDVVADSRWPRWGPAVSERLGVRSMLCLQLYTTETKHGALNLYATEPGAFSAADQALAGTFAAVAAAALQAAQTEEQLESAVASRTLIGQAQGVIMERYGLSAPNAFSVLSRISQDSNTKLADVAQQIVATRRIPGIDTSSSAPGGSAPEKS</sequence>
<evidence type="ECO:0000313" key="6">
    <source>
        <dbReference type="EMBL" id="NYS92754.1"/>
    </source>
</evidence>
<evidence type="ECO:0000259" key="5">
    <source>
        <dbReference type="PROSITE" id="PS50921"/>
    </source>
</evidence>
<dbReference type="SUPFAM" id="SSF55781">
    <property type="entry name" value="GAF domain-like"/>
    <property type="match status" value="1"/>
</dbReference>
<dbReference type="PROSITE" id="PS50921">
    <property type="entry name" value="ANTAR"/>
    <property type="match status" value="1"/>
</dbReference>
<comment type="caution">
    <text evidence="6">The sequence shown here is derived from an EMBL/GenBank/DDBJ whole genome shotgun (WGS) entry which is preliminary data.</text>
</comment>
<evidence type="ECO:0000256" key="1">
    <source>
        <dbReference type="ARBA" id="ARBA00022679"/>
    </source>
</evidence>
<dbReference type="InterPro" id="IPR003018">
    <property type="entry name" value="GAF"/>
</dbReference>
<dbReference type="PIRSF" id="PIRSF036625">
    <property type="entry name" value="GAF_ANTAR"/>
    <property type="match status" value="1"/>
</dbReference>
<evidence type="ECO:0000313" key="7">
    <source>
        <dbReference type="Proteomes" id="UP000561011"/>
    </source>
</evidence>
<dbReference type="Pfam" id="PF13185">
    <property type="entry name" value="GAF_2"/>
    <property type="match status" value="1"/>
</dbReference>
<dbReference type="InterPro" id="IPR036388">
    <property type="entry name" value="WH-like_DNA-bd_sf"/>
</dbReference>
<keyword evidence="7" id="KW-1185">Reference proteome</keyword>
<dbReference type="EMBL" id="JACBYE010000007">
    <property type="protein sequence ID" value="NYS92754.1"/>
    <property type="molecule type" value="Genomic_DNA"/>
</dbReference>
<dbReference type="GO" id="GO:0003723">
    <property type="term" value="F:RNA binding"/>
    <property type="evidence" value="ECO:0007669"/>
    <property type="project" value="InterPro"/>
</dbReference>
<evidence type="ECO:0000256" key="4">
    <source>
        <dbReference type="ARBA" id="ARBA00023163"/>
    </source>
</evidence>
<dbReference type="InterPro" id="IPR012074">
    <property type="entry name" value="GAF_ANTAR"/>
</dbReference>
<dbReference type="InterPro" id="IPR005561">
    <property type="entry name" value="ANTAR"/>
</dbReference>
<keyword evidence="2" id="KW-0418">Kinase</keyword>
<dbReference type="SMART" id="SM01012">
    <property type="entry name" value="ANTAR"/>
    <property type="match status" value="1"/>
</dbReference>
<dbReference type="GO" id="GO:0016301">
    <property type="term" value="F:kinase activity"/>
    <property type="evidence" value="ECO:0007669"/>
    <property type="project" value="UniProtKB-KW"/>
</dbReference>
<gene>
    <name evidence="6" type="ORF">HZZ10_04325</name>
</gene>
<keyword evidence="4" id="KW-0804">Transcription</keyword>
<reference evidence="6 7" key="1">
    <citation type="submission" date="2020-07" db="EMBL/GenBank/DDBJ databases">
        <title>MOT database genomes.</title>
        <authorList>
            <person name="Joseph S."/>
            <person name="Aduse-Opoku J."/>
            <person name="Hashim A."/>
            <person name="Wade W."/>
            <person name="Curtis M."/>
        </authorList>
    </citation>
    <scope>NUCLEOTIDE SEQUENCE [LARGE SCALE GENOMIC DNA]</scope>
    <source>
        <strain evidence="6 7">DSM 100099</strain>
    </source>
</reference>
<keyword evidence="3" id="KW-0805">Transcription regulation</keyword>
<organism evidence="6 7">
    <name type="scientific">Sanguibacter inulinus</name>
    <dbReference type="NCBI Taxonomy" id="60922"/>
    <lineage>
        <taxon>Bacteria</taxon>
        <taxon>Bacillati</taxon>
        <taxon>Actinomycetota</taxon>
        <taxon>Actinomycetes</taxon>
        <taxon>Micrococcales</taxon>
        <taxon>Sanguibacteraceae</taxon>
        <taxon>Sanguibacter</taxon>
    </lineage>
</organism>
<dbReference type="Proteomes" id="UP000561011">
    <property type="component" value="Unassembled WGS sequence"/>
</dbReference>
<accession>A0A853ESN6</accession>
<dbReference type="Gene3D" id="3.30.450.40">
    <property type="match status" value="1"/>
</dbReference>
<feature type="domain" description="ANTAR" evidence="5">
    <location>
        <begin position="186"/>
        <end position="247"/>
    </location>
</feature>
<protein>
    <submittedName>
        <fullName evidence="6">GAF and ANTAR domain-containing protein</fullName>
    </submittedName>
</protein>
<dbReference type="InterPro" id="IPR029016">
    <property type="entry name" value="GAF-like_dom_sf"/>
</dbReference>
<dbReference type="SUPFAM" id="SSF52172">
    <property type="entry name" value="CheY-like"/>
    <property type="match status" value="1"/>
</dbReference>
<dbReference type="Pfam" id="PF03861">
    <property type="entry name" value="ANTAR"/>
    <property type="match status" value="1"/>
</dbReference>
<proteinExistence type="predicted"/>
<keyword evidence="1" id="KW-0808">Transferase</keyword>
<dbReference type="Gene3D" id="1.10.10.10">
    <property type="entry name" value="Winged helix-like DNA-binding domain superfamily/Winged helix DNA-binding domain"/>
    <property type="match status" value="1"/>
</dbReference>
<dbReference type="AlphaFoldDB" id="A0A853ESN6"/>
<evidence type="ECO:0000256" key="2">
    <source>
        <dbReference type="ARBA" id="ARBA00022777"/>
    </source>
</evidence>
<name>A0A853ESN6_9MICO</name>
<evidence type="ECO:0000256" key="3">
    <source>
        <dbReference type="ARBA" id="ARBA00023015"/>
    </source>
</evidence>
<dbReference type="SMART" id="SM00065">
    <property type="entry name" value="GAF"/>
    <property type="match status" value="1"/>
</dbReference>